<name>A0ABP8Y181_9MICO</name>
<evidence type="ECO:0000313" key="2">
    <source>
        <dbReference type="EMBL" id="GAA4717942.1"/>
    </source>
</evidence>
<feature type="region of interest" description="Disordered" evidence="1">
    <location>
        <begin position="1"/>
        <end position="33"/>
    </location>
</feature>
<accession>A0ABP8Y181</accession>
<proteinExistence type="predicted"/>
<gene>
    <name evidence="2" type="ORF">GCM10023198_46910</name>
</gene>
<dbReference type="EMBL" id="BAABHM010000026">
    <property type="protein sequence ID" value="GAA4717942.1"/>
    <property type="molecule type" value="Genomic_DNA"/>
</dbReference>
<organism evidence="2 3">
    <name type="scientific">Promicromonospora umidemergens</name>
    <dbReference type="NCBI Taxonomy" id="629679"/>
    <lineage>
        <taxon>Bacteria</taxon>
        <taxon>Bacillati</taxon>
        <taxon>Actinomycetota</taxon>
        <taxon>Actinomycetes</taxon>
        <taxon>Micrococcales</taxon>
        <taxon>Promicromonosporaceae</taxon>
        <taxon>Promicromonospora</taxon>
    </lineage>
</organism>
<comment type="caution">
    <text evidence="2">The sequence shown here is derived from an EMBL/GenBank/DDBJ whole genome shotgun (WGS) entry which is preliminary data.</text>
</comment>
<evidence type="ECO:0000313" key="3">
    <source>
        <dbReference type="Proteomes" id="UP001500843"/>
    </source>
</evidence>
<dbReference type="Proteomes" id="UP001500843">
    <property type="component" value="Unassembled WGS sequence"/>
</dbReference>
<reference evidence="3" key="1">
    <citation type="journal article" date="2019" name="Int. J. Syst. Evol. Microbiol.">
        <title>The Global Catalogue of Microorganisms (GCM) 10K type strain sequencing project: providing services to taxonomists for standard genome sequencing and annotation.</title>
        <authorList>
            <consortium name="The Broad Institute Genomics Platform"/>
            <consortium name="The Broad Institute Genome Sequencing Center for Infectious Disease"/>
            <person name="Wu L."/>
            <person name="Ma J."/>
        </authorList>
    </citation>
    <scope>NUCLEOTIDE SEQUENCE [LARGE SCALE GENOMIC DNA]</scope>
    <source>
        <strain evidence="3">JCM 17975</strain>
    </source>
</reference>
<evidence type="ECO:0000256" key="1">
    <source>
        <dbReference type="SAM" id="MobiDB-lite"/>
    </source>
</evidence>
<protein>
    <submittedName>
        <fullName evidence="2">Uncharacterized protein</fullName>
    </submittedName>
</protein>
<sequence>MHPNPTGDDDPGEVPARNEDSNPDQKLGDEYGRDLNLHHLTSLLGDLALADSDS</sequence>
<keyword evidence="3" id="KW-1185">Reference proteome</keyword>